<dbReference type="PANTHER" id="PTHR14614:SF156">
    <property type="entry name" value="PROTEIN-LYSINE N-METHYLTRANSFERASE EFM2"/>
    <property type="match status" value="1"/>
</dbReference>
<dbReference type="EMBL" id="JAPEVB010000001">
    <property type="protein sequence ID" value="KAJ4397607.1"/>
    <property type="molecule type" value="Genomic_DNA"/>
</dbReference>
<gene>
    <name evidence="1" type="primary">rrg1</name>
    <name evidence="1" type="ORF">N0V93_001840</name>
</gene>
<dbReference type="AlphaFoldDB" id="A0A9W9D1L2"/>
<dbReference type="Gene3D" id="3.40.50.150">
    <property type="entry name" value="Vaccinia Virus protein VP39"/>
    <property type="match status" value="1"/>
</dbReference>
<organism evidence="1 2">
    <name type="scientific">Gnomoniopsis smithogilvyi</name>
    <dbReference type="NCBI Taxonomy" id="1191159"/>
    <lineage>
        <taxon>Eukaryota</taxon>
        <taxon>Fungi</taxon>
        <taxon>Dikarya</taxon>
        <taxon>Ascomycota</taxon>
        <taxon>Pezizomycotina</taxon>
        <taxon>Sordariomycetes</taxon>
        <taxon>Sordariomycetidae</taxon>
        <taxon>Diaporthales</taxon>
        <taxon>Gnomoniaceae</taxon>
        <taxon>Gnomoniopsis</taxon>
    </lineage>
</organism>
<protein>
    <submittedName>
        <fullName evidence="1">Protein-lysine N-methyltransferase rrg1</fullName>
    </submittedName>
</protein>
<dbReference type="InterPro" id="IPR029063">
    <property type="entry name" value="SAM-dependent_MTases_sf"/>
</dbReference>
<sequence length="344" mass="38319">MHASDLPQVWQKPSAGVLVEALQQLRVEPPVWNLKTSRAEILKEQETTSQHSREIAAYLSRIIGSELAWISEEEEREAVWSEASKRFSERCGRSAMGEITRRWPFDGEGYPAFDLVVREPPLTGDNLGLKTWGSSYVLAQMLYNIGESALSHLLCRKDNQPVPQVLELGSGTGLLGLAAAPIWKAHVILSDLPEIMPNLNHNVEVNRPTIQARGGSVEAGALTWGGQEDEIDNELFPDQNKFRIIIVADPLYNDDHPRLLAGAIDEQLALDEDARAMVMVPKRDTTTIKLLEMFRDEMASKTDAFVCLEESVVAGQDDWGADEDEEAGNVECWLGIFGRRSRNS</sequence>
<name>A0A9W9D1L2_9PEZI</name>
<dbReference type="Proteomes" id="UP001140453">
    <property type="component" value="Unassembled WGS sequence"/>
</dbReference>
<evidence type="ECO:0000313" key="2">
    <source>
        <dbReference type="Proteomes" id="UP001140453"/>
    </source>
</evidence>
<dbReference type="GO" id="GO:0005829">
    <property type="term" value="C:cytosol"/>
    <property type="evidence" value="ECO:0007669"/>
    <property type="project" value="TreeGrafter"/>
</dbReference>
<accession>A0A9W9D1L2</accession>
<keyword evidence="2" id="KW-1185">Reference proteome</keyword>
<comment type="caution">
    <text evidence="1">The sequence shown here is derived from an EMBL/GenBank/DDBJ whole genome shotgun (WGS) entry which is preliminary data.</text>
</comment>
<dbReference type="PANTHER" id="PTHR14614">
    <property type="entry name" value="HEPATOCELLULAR CARCINOMA-ASSOCIATED ANTIGEN"/>
    <property type="match status" value="1"/>
</dbReference>
<dbReference type="GO" id="GO:0008757">
    <property type="term" value="F:S-adenosylmethionine-dependent methyltransferase activity"/>
    <property type="evidence" value="ECO:0007669"/>
    <property type="project" value="UniProtKB-ARBA"/>
</dbReference>
<proteinExistence type="predicted"/>
<dbReference type="InterPro" id="IPR019410">
    <property type="entry name" value="Methyltransf_16"/>
</dbReference>
<dbReference type="OrthoDB" id="433955at2759"/>
<reference evidence="1" key="1">
    <citation type="submission" date="2022-10" db="EMBL/GenBank/DDBJ databases">
        <title>Tapping the CABI collections for fungal endophytes: first genome assemblies for Collariella, Neodidymelliopsis, Ascochyta clinopodiicola, Didymella pomorum, Didymosphaeria variabile, Neocosmospora piperis and Neocucurbitaria cava.</title>
        <authorList>
            <person name="Hill R."/>
        </authorList>
    </citation>
    <scope>NUCLEOTIDE SEQUENCE</scope>
    <source>
        <strain evidence="1">IMI 355082</strain>
    </source>
</reference>
<evidence type="ECO:0000313" key="1">
    <source>
        <dbReference type="EMBL" id="KAJ4397607.1"/>
    </source>
</evidence>
<dbReference type="SUPFAM" id="SSF53335">
    <property type="entry name" value="S-adenosyl-L-methionine-dependent methyltransferases"/>
    <property type="match status" value="1"/>
</dbReference>
<dbReference type="Pfam" id="PF10294">
    <property type="entry name" value="Methyltransf_16"/>
    <property type="match status" value="1"/>
</dbReference>